<feature type="transmembrane region" description="Helical" evidence="6">
    <location>
        <begin position="500"/>
        <end position="517"/>
    </location>
</feature>
<proteinExistence type="predicted"/>
<feature type="transmembrane region" description="Helical" evidence="6">
    <location>
        <begin position="6"/>
        <end position="33"/>
    </location>
</feature>
<keyword evidence="9" id="KW-1185">Reference proteome</keyword>
<dbReference type="EMBL" id="AOMF01000141">
    <property type="protein sequence ID" value="EMA54329.1"/>
    <property type="molecule type" value="Genomic_DNA"/>
</dbReference>
<dbReference type="Proteomes" id="UP000011680">
    <property type="component" value="Unassembled WGS sequence"/>
</dbReference>
<evidence type="ECO:0000259" key="7">
    <source>
        <dbReference type="Pfam" id="PF04932"/>
    </source>
</evidence>
<dbReference type="PATRIC" id="fig|1227457.3.peg.1209"/>
<organism evidence="8 9">
    <name type="scientific">Halococcus thailandensis JCM 13552</name>
    <dbReference type="NCBI Taxonomy" id="1227457"/>
    <lineage>
        <taxon>Archaea</taxon>
        <taxon>Methanobacteriati</taxon>
        <taxon>Methanobacteriota</taxon>
        <taxon>Stenosarchaea group</taxon>
        <taxon>Halobacteria</taxon>
        <taxon>Halobacteriales</taxon>
        <taxon>Halococcaceae</taxon>
        <taxon>Halococcus</taxon>
    </lineage>
</organism>
<feature type="transmembrane region" description="Helical" evidence="6">
    <location>
        <begin position="475"/>
        <end position="494"/>
    </location>
</feature>
<comment type="subcellular location">
    <subcellularLocation>
        <location evidence="1">Membrane</location>
        <topology evidence="1">Multi-pass membrane protein</topology>
    </subcellularLocation>
</comment>
<comment type="caution">
    <text evidence="8">The sequence shown here is derived from an EMBL/GenBank/DDBJ whole genome shotgun (WGS) entry which is preliminary data.</text>
</comment>
<name>M0NB53_9EURY</name>
<dbReference type="Pfam" id="PF04932">
    <property type="entry name" value="Wzy_C"/>
    <property type="match status" value="1"/>
</dbReference>
<protein>
    <submittedName>
        <fullName evidence="8">Polysaccharide deacetylase</fullName>
    </submittedName>
</protein>
<sequence length="531" mass="56372">MLTVLLVAIVPIVALTTGLPVLALVAVAGLFYTATLLATESIFEGLSAAIFVLVTFSANVPLVELPLGGEEYTTPILNALLVDVVVIPFAGLMLWWLYSGKISLNFGRERIVGYALAGFVCWSLLAGLVGNGPSRLAGLFYVVVQLRHLVLFTISAVIVKYIGIRSAVYSLGIAIVGQLMYAMAEILNYGSFGLTYLGDSGSGPGPAFSVGPLQFEYALYAGGFAGTSRILVALLLLVIPVIVAIVVRRSIVWKLAAAVALVCSTLLVRVSQTDSGFAAFLFTALLMAIALCTLWIATDTTDRTPRDRTSDYVSGISSTVGLAALSVFLFTRREISRTSRSTKATGTSGGDSASGTSAFGGVSSTRSNSEVGSDFMIQIANQIPFIETTNFSIRLQQYIAAIDIGLQYPLFGIGGMNFPLVAESYGLPRPIEIHNIYLSILASTGFPGAVFFLLSISAVLVIAGKKAMSSESDHLFWAMLICGMLGFHAYSFWVTIHSGGVAYLVFWVLAGTVVGANRRQETDITSRSSAT</sequence>
<feature type="transmembrane region" description="Helical" evidence="6">
    <location>
        <begin position="136"/>
        <end position="159"/>
    </location>
</feature>
<feature type="domain" description="O-antigen ligase-related" evidence="7">
    <location>
        <begin position="260"/>
        <end position="453"/>
    </location>
</feature>
<evidence type="ECO:0000256" key="5">
    <source>
        <dbReference type="SAM" id="MobiDB-lite"/>
    </source>
</evidence>
<evidence type="ECO:0000313" key="9">
    <source>
        <dbReference type="Proteomes" id="UP000011680"/>
    </source>
</evidence>
<evidence type="ECO:0000256" key="1">
    <source>
        <dbReference type="ARBA" id="ARBA00004141"/>
    </source>
</evidence>
<evidence type="ECO:0000256" key="6">
    <source>
        <dbReference type="SAM" id="Phobius"/>
    </source>
</evidence>
<feature type="transmembrane region" description="Helical" evidence="6">
    <location>
        <begin position="309"/>
        <end position="330"/>
    </location>
</feature>
<feature type="transmembrane region" description="Helical" evidence="6">
    <location>
        <begin position="171"/>
        <end position="197"/>
    </location>
</feature>
<evidence type="ECO:0000313" key="8">
    <source>
        <dbReference type="EMBL" id="EMA54329.1"/>
    </source>
</evidence>
<feature type="region of interest" description="Disordered" evidence="5">
    <location>
        <begin position="340"/>
        <end position="365"/>
    </location>
</feature>
<evidence type="ECO:0000256" key="4">
    <source>
        <dbReference type="ARBA" id="ARBA00023136"/>
    </source>
</evidence>
<feature type="transmembrane region" description="Helical" evidence="6">
    <location>
        <begin position="75"/>
        <end position="99"/>
    </location>
</feature>
<keyword evidence="4 6" id="KW-0472">Membrane</keyword>
<evidence type="ECO:0000256" key="3">
    <source>
        <dbReference type="ARBA" id="ARBA00022989"/>
    </source>
</evidence>
<gene>
    <name evidence="8" type="ORF">C451_06760</name>
</gene>
<dbReference type="eggNOG" id="ENOG502N5YW">
    <property type="taxonomic scope" value="Archaea"/>
</dbReference>
<feature type="transmembrane region" description="Helical" evidence="6">
    <location>
        <begin position="436"/>
        <end position="463"/>
    </location>
</feature>
<feature type="transmembrane region" description="Helical" evidence="6">
    <location>
        <begin position="45"/>
        <end position="63"/>
    </location>
</feature>
<dbReference type="GO" id="GO:0016020">
    <property type="term" value="C:membrane"/>
    <property type="evidence" value="ECO:0007669"/>
    <property type="project" value="UniProtKB-SubCell"/>
</dbReference>
<feature type="transmembrane region" description="Helical" evidence="6">
    <location>
        <begin position="111"/>
        <end position="130"/>
    </location>
</feature>
<dbReference type="AlphaFoldDB" id="M0NB53"/>
<dbReference type="InterPro" id="IPR007016">
    <property type="entry name" value="O-antigen_ligase-rel_domated"/>
</dbReference>
<feature type="transmembrane region" description="Helical" evidence="6">
    <location>
        <begin position="277"/>
        <end position="297"/>
    </location>
</feature>
<keyword evidence="3 6" id="KW-1133">Transmembrane helix</keyword>
<feature type="compositionally biased region" description="Low complexity" evidence="5">
    <location>
        <begin position="340"/>
        <end position="361"/>
    </location>
</feature>
<reference evidence="8 9" key="1">
    <citation type="journal article" date="2014" name="PLoS Genet.">
        <title>Phylogenetically driven sequencing of extremely halophilic archaea reveals strategies for static and dynamic osmo-response.</title>
        <authorList>
            <person name="Becker E.A."/>
            <person name="Seitzer P.M."/>
            <person name="Tritt A."/>
            <person name="Larsen D."/>
            <person name="Krusor M."/>
            <person name="Yao A.I."/>
            <person name="Wu D."/>
            <person name="Madern D."/>
            <person name="Eisen J.A."/>
            <person name="Darling A.E."/>
            <person name="Facciotti M.T."/>
        </authorList>
    </citation>
    <scope>NUCLEOTIDE SEQUENCE [LARGE SCALE GENOMIC DNA]</scope>
    <source>
        <strain evidence="8 9">JCM 13552</strain>
    </source>
</reference>
<feature type="transmembrane region" description="Helical" evidence="6">
    <location>
        <begin position="217"/>
        <end position="239"/>
    </location>
</feature>
<evidence type="ECO:0000256" key="2">
    <source>
        <dbReference type="ARBA" id="ARBA00022692"/>
    </source>
</evidence>
<accession>M0NB53</accession>
<keyword evidence="2 6" id="KW-0812">Transmembrane</keyword>